<dbReference type="InterPro" id="IPR021484">
    <property type="entry name" value="DUF3137"/>
</dbReference>
<protein>
    <submittedName>
        <fullName evidence="2">DUF3137 domain-containing protein</fullName>
    </submittedName>
</protein>
<evidence type="ECO:0000313" key="3">
    <source>
        <dbReference type="Proteomes" id="UP000664807"/>
    </source>
</evidence>
<proteinExistence type="predicted"/>
<feature type="transmembrane region" description="Helical" evidence="1">
    <location>
        <begin position="184"/>
        <end position="201"/>
    </location>
</feature>
<feature type="transmembrane region" description="Helical" evidence="1">
    <location>
        <begin position="72"/>
        <end position="95"/>
    </location>
</feature>
<reference evidence="2 3" key="1">
    <citation type="submission" date="2021-03" db="EMBL/GenBank/DDBJ databases">
        <title>Muricauda lutimaris sp. nov. and Muricauda ruestringensis sp. nov, two marine members of the Flavobacteriaceae isolated from deep sea sediments of Western Pacific.</title>
        <authorList>
            <person name="Zhao S."/>
            <person name="Liu R."/>
        </authorList>
    </citation>
    <scope>NUCLEOTIDE SEQUENCE [LARGE SCALE GENOMIC DNA]</scope>
    <source>
        <strain evidence="2 3">BC31-3-A3</strain>
    </source>
</reference>
<keyword evidence="1" id="KW-0472">Membrane</keyword>
<dbReference type="Pfam" id="PF11335">
    <property type="entry name" value="DUF3137"/>
    <property type="match status" value="1"/>
</dbReference>
<comment type="caution">
    <text evidence="2">The sequence shown here is derived from an EMBL/GenBank/DDBJ whole genome shotgun (WGS) entry which is preliminary data.</text>
</comment>
<keyword evidence="1" id="KW-1133">Transmembrane helix</keyword>
<organism evidence="2 3">
    <name type="scientific">Flagellimonas profundi</name>
    <dbReference type="NCBI Taxonomy" id="2915620"/>
    <lineage>
        <taxon>Bacteria</taxon>
        <taxon>Pseudomonadati</taxon>
        <taxon>Bacteroidota</taxon>
        <taxon>Flavobacteriia</taxon>
        <taxon>Flavobacteriales</taxon>
        <taxon>Flavobacteriaceae</taxon>
        <taxon>Flagellimonas</taxon>
    </lineage>
</organism>
<evidence type="ECO:0000256" key="1">
    <source>
        <dbReference type="SAM" id="Phobius"/>
    </source>
</evidence>
<sequence>MMDFQNLKKELLPLLQEAEKLRKTYRFYKVIYTFLIQLFLICGIALVLFVYLFNSKFTEWIASLSPNAPWTFTPQMLVLFFWFLFFISLIIFQTYKNKYVTIEKRLMRVLLDKMVPTFEFYEHEQIKTEELINSGLVTMYRRPFDKKTHGPIYNRGQGLLSGKVKDTSITIGNVNIVDQRYGSYLMYIPFFAHIYIAYTYIRPIFKKEKSIEQIGSSLSGMFAIVDFNKKCSGTTIVLPDQFEKRIGYLAKTIQSLNFGRDQLVNLEDSEFEKEFVVYSTDQVEARYVLSTSLMRRITLLKQKINKPIILSFKGGKLYMAVHHPYGFFSLQENKNLVDSNVLELFYNDITTAIGIVEDLNLNTQVWR</sequence>
<evidence type="ECO:0000313" key="2">
    <source>
        <dbReference type="EMBL" id="MBO0343521.1"/>
    </source>
</evidence>
<keyword evidence="1" id="KW-0812">Transmembrane</keyword>
<keyword evidence="3" id="KW-1185">Reference proteome</keyword>
<accession>A0ABS3FK54</accession>
<dbReference type="RefSeq" id="WP_207030476.1">
    <property type="nucleotide sequence ID" value="NZ_JAFLNM010000006.1"/>
</dbReference>
<feature type="transmembrane region" description="Helical" evidence="1">
    <location>
        <begin position="30"/>
        <end position="52"/>
    </location>
</feature>
<dbReference type="Proteomes" id="UP000664807">
    <property type="component" value="Unassembled WGS sequence"/>
</dbReference>
<name>A0ABS3FK54_9FLAO</name>
<gene>
    <name evidence="2" type="ORF">J0654_17840</name>
</gene>
<dbReference type="EMBL" id="JAFLNM010000006">
    <property type="protein sequence ID" value="MBO0343521.1"/>
    <property type="molecule type" value="Genomic_DNA"/>
</dbReference>